<sequence length="160" mass="18383">MDVYNDNNLLTIKVFGNEFNNIIDKLNILFNNISGPLYINDNSEILESIKNILFLKLKNVEYITIDTTIKFIRCNVGYLNNIYSNNESNSYSSMKYFLILYLKKPLNGGKVEIYNDIGFINVGTNNVLISKSLDHKSKKVLQGCKFIAIFDINIVYKKST</sequence>
<accession>G3EI88</accession>
<evidence type="ECO:0000313" key="2">
    <source>
        <dbReference type="Proteomes" id="UP000164653"/>
    </source>
</evidence>
<reference evidence="1 2" key="1">
    <citation type="journal article" date="2011" name="J. Virol.">
        <title>The genome of yoka poxvirus.</title>
        <authorList>
            <person name="Zhao G."/>
            <person name="Droit L."/>
            <person name="Tesh R.B."/>
            <person name="Popov V.L."/>
            <person name="Little N.S."/>
            <person name="Upton C."/>
            <person name="Virgin H.W."/>
            <person name="Wang D."/>
        </authorList>
    </citation>
    <scope>NUCLEOTIDE SEQUENCE [LARGE SCALE GENOMIC DNA]</scope>
    <source>
        <strain evidence="1">DakArB 4268</strain>
    </source>
</reference>
<name>G3EI88_9POXV</name>
<dbReference type="Pfam" id="PF03336">
    <property type="entry name" value="Pox_C4_C10"/>
    <property type="match status" value="1"/>
</dbReference>
<dbReference type="Proteomes" id="UP000164653">
    <property type="component" value="Segment"/>
</dbReference>
<dbReference type="OrthoDB" id="13335at10239"/>
<dbReference type="GeneID" id="11107153"/>
<proteinExistence type="predicted"/>
<organism evidence="1 2">
    <name type="scientific">Yokapox virus</name>
    <dbReference type="NCBI Taxonomy" id="1076255"/>
    <lineage>
        <taxon>Viruses</taxon>
        <taxon>Varidnaviria</taxon>
        <taxon>Bamfordvirae</taxon>
        <taxon>Nucleocytoviricota</taxon>
        <taxon>Pokkesviricetes</taxon>
        <taxon>Chitovirales</taxon>
        <taxon>Poxviridae</taxon>
        <taxon>Chordopoxvirinae</taxon>
        <taxon>Centapoxvirus</taxon>
        <taxon>Centapoxvirus yokapox</taxon>
    </lineage>
</organism>
<evidence type="ECO:0000313" key="1">
    <source>
        <dbReference type="EMBL" id="AEN03599.1"/>
    </source>
</evidence>
<dbReference type="InterPro" id="IPR005004">
    <property type="entry name" value="Poxvirus_C4/C10"/>
</dbReference>
<protein>
    <submittedName>
        <fullName evidence="1">IL-1 receptor antagonist (N-term only)</fullName>
    </submittedName>
</protein>
<dbReference type="KEGG" id="vg:11107153"/>
<dbReference type="EMBL" id="HQ849551">
    <property type="protein sequence ID" value="AEN03599.1"/>
    <property type="molecule type" value="Genomic_DNA"/>
</dbReference>
<keyword evidence="2" id="KW-1185">Reference proteome</keyword>
<keyword evidence="1" id="KW-0675">Receptor</keyword>
<gene>
    <name evidence="1" type="ORF">YKV010c</name>
</gene>
<dbReference type="RefSeq" id="YP_004821363.1">
    <property type="nucleotide sequence ID" value="NC_015960.1"/>
</dbReference>